<dbReference type="PANTHER" id="PTHR48081">
    <property type="entry name" value="AB HYDROLASE SUPERFAMILY PROTEIN C4A8.06C"/>
    <property type="match status" value="1"/>
</dbReference>
<dbReference type="AlphaFoldDB" id="A0AAD5XCW7"/>
<name>A0AAD5XCW7_9FUNG</name>
<dbReference type="Proteomes" id="UP001211907">
    <property type="component" value="Unassembled WGS sequence"/>
</dbReference>
<evidence type="ECO:0000259" key="2">
    <source>
        <dbReference type="Pfam" id="PF07859"/>
    </source>
</evidence>
<dbReference type="InterPro" id="IPR050300">
    <property type="entry name" value="GDXG_lipolytic_enzyme"/>
</dbReference>
<dbReference type="GO" id="GO:0016787">
    <property type="term" value="F:hydrolase activity"/>
    <property type="evidence" value="ECO:0007669"/>
    <property type="project" value="UniProtKB-KW"/>
</dbReference>
<evidence type="ECO:0000256" key="1">
    <source>
        <dbReference type="ARBA" id="ARBA00022801"/>
    </source>
</evidence>
<evidence type="ECO:0000313" key="3">
    <source>
        <dbReference type="EMBL" id="KAJ3104934.1"/>
    </source>
</evidence>
<dbReference type="InterPro" id="IPR013094">
    <property type="entry name" value="AB_hydrolase_3"/>
</dbReference>
<dbReference type="SUPFAM" id="SSF53474">
    <property type="entry name" value="alpha/beta-Hydrolases"/>
    <property type="match status" value="1"/>
</dbReference>
<dbReference type="PANTHER" id="PTHR48081:SF8">
    <property type="entry name" value="ALPHA_BETA HYDROLASE FOLD-3 DOMAIN-CONTAINING PROTEIN-RELATED"/>
    <property type="match status" value="1"/>
</dbReference>
<dbReference type="InterPro" id="IPR029058">
    <property type="entry name" value="AB_hydrolase_fold"/>
</dbReference>
<organism evidence="3 4">
    <name type="scientific">Physocladia obscura</name>
    <dbReference type="NCBI Taxonomy" id="109957"/>
    <lineage>
        <taxon>Eukaryota</taxon>
        <taxon>Fungi</taxon>
        <taxon>Fungi incertae sedis</taxon>
        <taxon>Chytridiomycota</taxon>
        <taxon>Chytridiomycota incertae sedis</taxon>
        <taxon>Chytridiomycetes</taxon>
        <taxon>Chytridiales</taxon>
        <taxon>Chytriomycetaceae</taxon>
        <taxon>Physocladia</taxon>
    </lineage>
</organism>
<feature type="non-terminal residue" evidence="3">
    <location>
        <position position="1"/>
    </location>
</feature>
<keyword evidence="4" id="KW-1185">Reference proteome</keyword>
<sequence>ESAEPKAVHLNWHGSGYIIPGLGKDAPFCAYIASSTSTIVLDCDYRKAPEYPFPAPFHDALDVIAYVQKHPEQFDLSSITLGGFSAGGSLALCASAALGPELIRGVAAIYPNPDISSACREPPSKEYDGGSDISPTIRQFFYNCAFVPSQSLADKRISAVKNPAERFLKHVFVACGEGDSLYQNNVEFVYYLIKERHKGVEFMSIERESHGFDQMAKTEASRERRDKLYERVKKILDAIYAE</sequence>
<reference evidence="3" key="1">
    <citation type="submission" date="2020-05" db="EMBL/GenBank/DDBJ databases">
        <title>Phylogenomic resolution of chytrid fungi.</title>
        <authorList>
            <person name="Stajich J.E."/>
            <person name="Amses K."/>
            <person name="Simmons R."/>
            <person name="Seto K."/>
            <person name="Myers J."/>
            <person name="Bonds A."/>
            <person name="Quandt C.A."/>
            <person name="Barry K."/>
            <person name="Liu P."/>
            <person name="Grigoriev I."/>
            <person name="Longcore J.E."/>
            <person name="James T.Y."/>
        </authorList>
    </citation>
    <scope>NUCLEOTIDE SEQUENCE</scope>
    <source>
        <strain evidence="3">JEL0513</strain>
    </source>
</reference>
<proteinExistence type="predicted"/>
<evidence type="ECO:0000313" key="4">
    <source>
        <dbReference type="Proteomes" id="UP001211907"/>
    </source>
</evidence>
<protein>
    <recommendedName>
        <fullName evidence="2">Alpha/beta hydrolase fold-3 domain-containing protein</fullName>
    </recommendedName>
</protein>
<comment type="caution">
    <text evidence="3">The sequence shown here is derived from an EMBL/GenBank/DDBJ whole genome shotgun (WGS) entry which is preliminary data.</text>
</comment>
<keyword evidence="1" id="KW-0378">Hydrolase</keyword>
<dbReference type="EMBL" id="JADGJH010002029">
    <property type="protein sequence ID" value="KAJ3104934.1"/>
    <property type="molecule type" value="Genomic_DNA"/>
</dbReference>
<gene>
    <name evidence="3" type="ORF">HK100_003975</name>
</gene>
<accession>A0AAD5XCW7</accession>
<dbReference type="Gene3D" id="3.40.50.1820">
    <property type="entry name" value="alpha/beta hydrolase"/>
    <property type="match status" value="1"/>
</dbReference>
<dbReference type="Pfam" id="PF07859">
    <property type="entry name" value="Abhydrolase_3"/>
    <property type="match status" value="1"/>
</dbReference>
<feature type="domain" description="Alpha/beta hydrolase fold-3" evidence="2">
    <location>
        <begin position="11"/>
        <end position="212"/>
    </location>
</feature>